<dbReference type="SUPFAM" id="SSF50022">
    <property type="entry name" value="ISP domain"/>
    <property type="match status" value="1"/>
</dbReference>
<keyword evidence="5" id="KW-0411">Iron-sulfur</keyword>
<feature type="domain" description="Rieske" evidence="6">
    <location>
        <begin position="7"/>
        <end position="109"/>
    </location>
</feature>
<evidence type="ECO:0000256" key="4">
    <source>
        <dbReference type="ARBA" id="ARBA00023004"/>
    </source>
</evidence>
<evidence type="ECO:0000256" key="2">
    <source>
        <dbReference type="ARBA" id="ARBA00022723"/>
    </source>
</evidence>
<keyword evidence="1" id="KW-0001">2Fe-2S</keyword>
<dbReference type="PANTHER" id="PTHR21266:SF60">
    <property type="entry name" value="3-KETOSTEROID-9-ALPHA-MONOOXYGENASE, OXYGENASE COMPONENT"/>
    <property type="match status" value="1"/>
</dbReference>
<dbReference type="Pfam" id="PF00355">
    <property type="entry name" value="Rieske"/>
    <property type="match status" value="1"/>
</dbReference>
<evidence type="ECO:0000256" key="3">
    <source>
        <dbReference type="ARBA" id="ARBA00023002"/>
    </source>
</evidence>
<gene>
    <name evidence="7" type="ORF">V7S98_10110</name>
</gene>
<accession>A0ABU8QSE5</accession>
<evidence type="ECO:0000256" key="1">
    <source>
        <dbReference type="ARBA" id="ARBA00022714"/>
    </source>
</evidence>
<name>A0ABU8QSE5_9PSED</name>
<sequence>MNTSSAWWPVALSHALRDQPLACTLHGVPLVVFRDAAGAAAVLPDRCPHRFAPLSAGKVRDGQIQCPYHGWRFDPQGRCTQLPGRPQQACTQPLLQPLLSCEAHGLVWASLGAEPPQPPPVAPAPQEQALDIFWMSDRVRCTLQDATENFLDGFHTHFVHAGWIRHDRKRQQISAWVHALADGVEAQYSEETTQSGLISRLFEGERGISMGRFRLPGLAEIEYRDRQGRLNLLVSAWLVPAAEGELRLFARIVTARGRAPGWLKRAVLQPMFALILRQDRRILQSVSANQQRFAQVPLRWHRQAPLDSPQDLLGPWIRQLLAHGQLQGFEERRETFLL</sequence>
<reference evidence="7 8" key="1">
    <citation type="submission" date="2024-02" db="EMBL/GenBank/DDBJ databases">
        <title>Identification of pathogenicity and growth-promoting function of Pseudomonas putida variant.</title>
        <authorList>
            <person name="Sun J."/>
        </authorList>
    </citation>
    <scope>NUCLEOTIDE SEQUENCE [LARGE SCALE GENOMIC DNA]</scope>
    <source>
        <strain evidence="7 8">A03</strain>
    </source>
</reference>
<dbReference type="InterPro" id="IPR017941">
    <property type="entry name" value="Rieske_2Fe-2S"/>
</dbReference>
<dbReference type="Proteomes" id="UP001380290">
    <property type="component" value="Unassembled WGS sequence"/>
</dbReference>
<dbReference type="Gene3D" id="2.102.10.10">
    <property type="entry name" value="Rieske [2Fe-2S] iron-sulphur domain"/>
    <property type="match status" value="1"/>
</dbReference>
<dbReference type="EMBL" id="JBBHLC010000021">
    <property type="protein sequence ID" value="MEJ5863578.1"/>
    <property type="molecule type" value="Genomic_DNA"/>
</dbReference>
<dbReference type="PROSITE" id="PS51296">
    <property type="entry name" value="RIESKE"/>
    <property type="match status" value="1"/>
</dbReference>
<organism evidence="7 8">
    <name type="scientific">Pseudomonas farsensis</name>
    <dbReference type="NCBI Taxonomy" id="2745492"/>
    <lineage>
        <taxon>Bacteria</taxon>
        <taxon>Pseudomonadati</taxon>
        <taxon>Pseudomonadota</taxon>
        <taxon>Gammaproteobacteria</taxon>
        <taxon>Pseudomonadales</taxon>
        <taxon>Pseudomonadaceae</taxon>
        <taxon>Pseudomonas</taxon>
    </lineage>
</organism>
<comment type="caution">
    <text evidence="7">The sequence shown here is derived from an EMBL/GenBank/DDBJ whole genome shotgun (WGS) entry which is preliminary data.</text>
</comment>
<dbReference type="Pfam" id="PF19112">
    <property type="entry name" value="VanA_C"/>
    <property type="match status" value="1"/>
</dbReference>
<keyword evidence="8" id="KW-1185">Reference proteome</keyword>
<dbReference type="PANTHER" id="PTHR21266">
    <property type="entry name" value="IRON-SULFUR DOMAIN CONTAINING PROTEIN"/>
    <property type="match status" value="1"/>
</dbReference>
<evidence type="ECO:0000256" key="5">
    <source>
        <dbReference type="ARBA" id="ARBA00023014"/>
    </source>
</evidence>
<proteinExistence type="predicted"/>
<dbReference type="InterPro" id="IPR044043">
    <property type="entry name" value="VanA_C_cat"/>
</dbReference>
<protein>
    <submittedName>
        <fullName evidence="7">Rieske 2Fe-2S domain-containing protein</fullName>
    </submittedName>
</protein>
<dbReference type="SUPFAM" id="SSF55961">
    <property type="entry name" value="Bet v1-like"/>
    <property type="match status" value="1"/>
</dbReference>
<evidence type="ECO:0000259" key="6">
    <source>
        <dbReference type="PROSITE" id="PS51296"/>
    </source>
</evidence>
<keyword evidence="4" id="KW-0408">Iron</keyword>
<dbReference type="RefSeq" id="WP_339599157.1">
    <property type="nucleotide sequence ID" value="NZ_JBBHLC010000021.1"/>
</dbReference>
<keyword evidence="3" id="KW-0560">Oxidoreductase</keyword>
<dbReference type="Gene3D" id="3.90.380.10">
    <property type="entry name" value="Naphthalene 1,2-dioxygenase Alpha Subunit, Chain A, domain 1"/>
    <property type="match status" value="1"/>
</dbReference>
<dbReference type="InterPro" id="IPR050584">
    <property type="entry name" value="Cholesterol_7-desaturase"/>
</dbReference>
<dbReference type="InterPro" id="IPR036922">
    <property type="entry name" value="Rieske_2Fe-2S_sf"/>
</dbReference>
<keyword evidence="2" id="KW-0479">Metal-binding</keyword>
<evidence type="ECO:0000313" key="7">
    <source>
        <dbReference type="EMBL" id="MEJ5863578.1"/>
    </source>
</evidence>
<evidence type="ECO:0000313" key="8">
    <source>
        <dbReference type="Proteomes" id="UP001380290"/>
    </source>
</evidence>